<dbReference type="GO" id="GO:0008153">
    <property type="term" value="P:4-aminobenzoate biosynthetic process"/>
    <property type="evidence" value="ECO:0007669"/>
    <property type="project" value="UniProtKB-UniRule"/>
</dbReference>
<keyword evidence="6 11" id="KW-0456">Lyase</keyword>
<accession>A0A6N0HMY5</accession>
<evidence type="ECO:0000256" key="3">
    <source>
        <dbReference type="ARBA" id="ARBA00011738"/>
    </source>
</evidence>
<dbReference type="EMBL" id="CP054490">
    <property type="protein sequence ID" value="QKQ23702.1"/>
    <property type="molecule type" value="Genomic_DNA"/>
</dbReference>
<dbReference type="GO" id="GO:0005829">
    <property type="term" value="C:cytosol"/>
    <property type="evidence" value="ECO:0007669"/>
    <property type="project" value="TreeGrafter"/>
</dbReference>
<dbReference type="Gene3D" id="3.20.10.10">
    <property type="entry name" value="D-amino Acid Aminotransferase, subunit A, domain 2"/>
    <property type="match status" value="1"/>
</dbReference>
<dbReference type="InterPro" id="IPR043131">
    <property type="entry name" value="BCAT-like_N"/>
</dbReference>
<evidence type="ECO:0000313" key="11">
    <source>
        <dbReference type="EMBL" id="QKQ23702.1"/>
    </source>
</evidence>
<evidence type="ECO:0000256" key="4">
    <source>
        <dbReference type="ARBA" id="ARBA00022898"/>
    </source>
</evidence>
<dbReference type="InterPro" id="IPR001544">
    <property type="entry name" value="Aminotrans_IV"/>
</dbReference>
<evidence type="ECO:0000256" key="2">
    <source>
        <dbReference type="ARBA" id="ARBA00009320"/>
    </source>
</evidence>
<evidence type="ECO:0000256" key="8">
    <source>
        <dbReference type="ARBA" id="ARBA00035676"/>
    </source>
</evidence>
<dbReference type="SUPFAM" id="SSF56752">
    <property type="entry name" value="D-aminoacid aminotransferase-like PLP-dependent enzymes"/>
    <property type="match status" value="1"/>
</dbReference>
<dbReference type="GO" id="GO:0046656">
    <property type="term" value="P:folic acid biosynthetic process"/>
    <property type="evidence" value="ECO:0007669"/>
    <property type="project" value="UniProtKB-KW"/>
</dbReference>
<comment type="similarity">
    <text evidence="2">Belongs to the class-IV pyridoxal-phosphate-dependent aminotransferase family.</text>
</comment>
<evidence type="ECO:0000256" key="6">
    <source>
        <dbReference type="ARBA" id="ARBA00023239"/>
    </source>
</evidence>
<keyword evidence="4" id="KW-0663">Pyridoxal phosphate</keyword>
<dbReference type="InterPro" id="IPR050571">
    <property type="entry name" value="Class-IV_PLP-Dep_Aminotrnsfr"/>
</dbReference>
<sequence>MNSALLINGKKQTKLNALNRLVQFGDGLFETCLIEDTRLLFWSKHFSRLQKGCDKLKIHQVSEAIWLKEIAKAFAISKLDRAVVKIILSRGESTRGYGYEKNIKPTRIVVVSPMPDLPWQYELDVCSSGYVSNQLLSEIKHCNRLEQILARSELQAQECIMLDENAQVISVTQGNIFAIRKQVILTPSLTNCGIEGTRRFVVFDLAQALGLQLETCSLSLTELLEADEVFITNSVMGIKPVAKINQQLFSHHQVTNRLISAFVCSKNNHSSISLA</sequence>
<evidence type="ECO:0000256" key="7">
    <source>
        <dbReference type="ARBA" id="ARBA00035633"/>
    </source>
</evidence>
<dbReference type="InterPro" id="IPR043132">
    <property type="entry name" value="BCAT-like_C"/>
</dbReference>
<dbReference type="KEGG" id="reo:HUE58_00445"/>
<comment type="pathway">
    <text evidence="7">Cofactor biosynthesis; tetrahydrofolate biosynthesis; 4-aminobenzoate from chorismate: step 2/2.</text>
</comment>
<dbReference type="Pfam" id="PF01063">
    <property type="entry name" value="Aminotran_4"/>
    <property type="match status" value="1"/>
</dbReference>
<keyword evidence="5" id="KW-0289">Folate biosynthesis</keyword>
<evidence type="ECO:0000256" key="1">
    <source>
        <dbReference type="ARBA" id="ARBA00001933"/>
    </source>
</evidence>
<dbReference type="InterPro" id="IPR036038">
    <property type="entry name" value="Aminotransferase-like"/>
</dbReference>
<reference evidence="11 12" key="1">
    <citation type="submission" date="2020-05" db="EMBL/GenBank/DDBJ databases">
        <title>Horizontal transmission and recombination maintain forever young bacterial symbiont genomes.</title>
        <authorList>
            <person name="Russell S.L."/>
            <person name="Pepper-Tunick E."/>
            <person name="Svedberg J."/>
            <person name="Byrne A."/>
            <person name="Ruelas Castillo J."/>
            <person name="Vollmers C."/>
            <person name="Beinart R.A."/>
            <person name="Corbett-Detig R."/>
        </authorList>
    </citation>
    <scope>NUCLEOTIDE SEQUENCE [LARGE SCALE GENOMIC DNA]</scope>
    <source>
        <strain evidence="11">JDF_Ridge</strain>
    </source>
</reference>
<dbReference type="Proteomes" id="UP000509429">
    <property type="component" value="Chromosome"/>
</dbReference>
<evidence type="ECO:0000313" key="12">
    <source>
        <dbReference type="Proteomes" id="UP000509429"/>
    </source>
</evidence>
<organism evidence="11 12">
    <name type="scientific">Candidatus Ruthia endofausta</name>
    <dbReference type="NCBI Taxonomy" id="2738852"/>
    <lineage>
        <taxon>Bacteria</taxon>
        <taxon>Pseudomonadati</taxon>
        <taxon>Pseudomonadota</taxon>
        <taxon>Gammaproteobacteria</taxon>
        <taxon>Candidatus Pseudothioglobaceae</taxon>
        <taxon>Candidatus Ruthturnera</taxon>
    </lineage>
</organism>
<evidence type="ECO:0000256" key="9">
    <source>
        <dbReference type="ARBA" id="ARBA00049529"/>
    </source>
</evidence>
<comment type="subunit">
    <text evidence="3">Homodimer.</text>
</comment>
<dbReference type="PANTHER" id="PTHR42743">
    <property type="entry name" value="AMINO-ACID AMINOTRANSFERASE"/>
    <property type="match status" value="1"/>
</dbReference>
<dbReference type="GO" id="GO:0008696">
    <property type="term" value="F:4-amino-4-deoxychorismate lyase activity"/>
    <property type="evidence" value="ECO:0007669"/>
    <property type="project" value="UniProtKB-UniRule"/>
</dbReference>
<proteinExistence type="inferred from homology"/>
<gene>
    <name evidence="11" type="primary">pabC</name>
    <name evidence="11" type="ORF">HUE58_00445</name>
</gene>
<comment type="catalytic activity">
    <reaction evidence="9">
        <text>4-amino-4-deoxychorismate = 4-aminobenzoate + pyruvate + H(+)</text>
        <dbReference type="Rhea" id="RHEA:16201"/>
        <dbReference type="ChEBI" id="CHEBI:15361"/>
        <dbReference type="ChEBI" id="CHEBI:15378"/>
        <dbReference type="ChEBI" id="CHEBI:17836"/>
        <dbReference type="ChEBI" id="CHEBI:58406"/>
        <dbReference type="EC" id="4.1.3.38"/>
    </reaction>
</comment>
<dbReference type="NCBIfam" id="TIGR03461">
    <property type="entry name" value="pabC_Proteo"/>
    <property type="match status" value="1"/>
</dbReference>
<protein>
    <recommendedName>
        <fullName evidence="8 10">Aminodeoxychorismate lyase</fullName>
        <ecNumber evidence="8 10">4.1.3.38</ecNumber>
    </recommendedName>
</protein>
<dbReference type="EC" id="4.1.3.38" evidence="8 10"/>
<name>A0A6N0HMY5_9GAMM</name>
<dbReference type="AlphaFoldDB" id="A0A6N0HMY5"/>
<dbReference type="RefSeq" id="WP_174605142.1">
    <property type="nucleotide sequence ID" value="NZ_CP054490.1"/>
</dbReference>
<evidence type="ECO:0000256" key="5">
    <source>
        <dbReference type="ARBA" id="ARBA00022909"/>
    </source>
</evidence>
<dbReference type="InterPro" id="IPR017824">
    <property type="entry name" value="Aminodeoxychorismate_lyase_IV"/>
</dbReference>
<comment type="cofactor">
    <cofactor evidence="1">
        <name>pyridoxal 5'-phosphate</name>
        <dbReference type="ChEBI" id="CHEBI:597326"/>
    </cofactor>
</comment>
<evidence type="ECO:0000256" key="10">
    <source>
        <dbReference type="NCBIfam" id="TIGR03461"/>
    </source>
</evidence>
<keyword evidence="12" id="KW-1185">Reference proteome</keyword>
<dbReference type="Gene3D" id="3.30.470.10">
    <property type="match status" value="1"/>
</dbReference>
<dbReference type="PANTHER" id="PTHR42743:SF2">
    <property type="entry name" value="AMINODEOXYCHORISMATE LYASE"/>
    <property type="match status" value="1"/>
</dbReference>
<dbReference type="GO" id="GO:0030170">
    <property type="term" value="F:pyridoxal phosphate binding"/>
    <property type="evidence" value="ECO:0007669"/>
    <property type="project" value="InterPro"/>
</dbReference>